<evidence type="ECO:0000259" key="2">
    <source>
        <dbReference type="Pfam" id="PF20732"/>
    </source>
</evidence>
<dbReference type="PANTHER" id="PTHR42915">
    <property type="entry name" value="HYPOTHETICAL 460 KDA PROTEIN IN FEUA-SIGW INTERGENIC REGION [PRECURSOR]"/>
    <property type="match status" value="1"/>
</dbReference>
<evidence type="ECO:0000259" key="1">
    <source>
        <dbReference type="Pfam" id="PF07075"/>
    </source>
</evidence>
<dbReference type="InterPro" id="IPR048503">
    <property type="entry name" value="NamZ_C"/>
</dbReference>
<feature type="domain" description="Peptidoglycan beta-N-acetylmuramidase NamZ N-terminal" evidence="1">
    <location>
        <begin position="21"/>
        <end position="220"/>
    </location>
</feature>
<dbReference type="PANTHER" id="PTHR42915:SF1">
    <property type="entry name" value="PEPTIDOGLYCAN BETA-N-ACETYLMURAMIDASE NAMZ"/>
    <property type="match status" value="1"/>
</dbReference>
<dbReference type="Proteomes" id="UP001597212">
    <property type="component" value="Unassembled WGS sequence"/>
</dbReference>
<comment type="caution">
    <text evidence="3">The sequence shown here is derived from an EMBL/GenBank/DDBJ whole genome shotgun (WGS) entry which is preliminary data.</text>
</comment>
<evidence type="ECO:0000313" key="4">
    <source>
        <dbReference type="Proteomes" id="UP001597212"/>
    </source>
</evidence>
<gene>
    <name evidence="3" type="ORF">ACFQ5K_09035</name>
</gene>
<evidence type="ECO:0000313" key="3">
    <source>
        <dbReference type="EMBL" id="MFD1441514.1"/>
    </source>
</evidence>
<dbReference type="InterPro" id="IPR048502">
    <property type="entry name" value="NamZ_N"/>
</dbReference>
<dbReference type="Gene3D" id="3.40.50.12170">
    <property type="entry name" value="Uncharacterised protein PF07075, DUF1343"/>
    <property type="match status" value="1"/>
</dbReference>
<accession>A0ABW4CVR8</accession>
<dbReference type="Pfam" id="PF20732">
    <property type="entry name" value="NamZ_C"/>
    <property type="match status" value="1"/>
</dbReference>
<sequence>MTLLGIENERVYRSIITDRRVALITNFTGMDQRFRSSVDLIRKDATLVRIFTPEHGLYGIAGAGEAVGSFYDKRLKVDVVSLYGDKRAPKSSELEDIDALVFDIQDIGVRYYTYIYTLLEAMKVAARVGTPLIVMDRPLPLGRQTPVGVKLQPDYFSFVGQLPLPNRYGLTIGELATWMREQFVPEADLNVVPMVEWNPDLTITQNGLPWVPPSPNLPTLSALKLYTGLCLIEGTNVSEGRGTVRPFEQIGAPWINADQFAHYLTQIFPSSGVRFQPVWFKPLSSKHEGEVCQGTSFHIMTSDWSPLMLGYIVLKALVHMYPNEFNDSLVSPQIGTAHHFIEYLAGASLQTEEDLDSLIASPLTDSFSEETRRFWRY</sequence>
<name>A0ABW4CVR8_9LACO</name>
<protein>
    <submittedName>
        <fullName evidence="3">Exo-beta-N-acetylmuramidase NamZ domain-containing protein</fullName>
    </submittedName>
</protein>
<feature type="domain" description="Peptidoglycan beta-N-acetylmuramidase NamZ C-terminal" evidence="2">
    <location>
        <begin position="225"/>
        <end position="351"/>
    </location>
</feature>
<reference evidence="4" key="1">
    <citation type="journal article" date="2019" name="Int. J. Syst. Evol. Microbiol.">
        <title>The Global Catalogue of Microorganisms (GCM) 10K type strain sequencing project: providing services to taxonomists for standard genome sequencing and annotation.</title>
        <authorList>
            <consortium name="The Broad Institute Genomics Platform"/>
            <consortium name="The Broad Institute Genome Sequencing Center for Infectious Disease"/>
            <person name="Wu L."/>
            <person name="Ma J."/>
        </authorList>
    </citation>
    <scope>NUCLEOTIDE SEQUENCE [LARGE SCALE GENOMIC DNA]</scope>
    <source>
        <strain evidence="4">CCM 8912</strain>
    </source>
</reference>
<dbReference type="Gene3D" id="3.90.1150.140">
    <property type="match status" value="1"/>
</dbReference>
<dbReference type="InterPro" id="IPR008302">
    <property type="entry name" value="NamZ"/>
</dbReference>
<proteinExistence type="predicted"/>
<dbReference type="EMBL" id="JBHTOK010000070">
    <property type="protein sequence ID" value="MFD1441514.1"/>
    <property type="molecule type" value="Genomic_DNA"/>
</dbReference>
<organism evidence="3 4">
    <name type="scientific">Lacticaseibacillus hegangensis</name>
    <dbReference type="NCBI Taxonomy" id="2486010"/>
    <lineage>
        <taxon>Bacteria</taxon>
        <taxon>Bacillati</taxon>
        <taxon>Bacillota</taxon>
        <taxon>Bacilli</taxon>
        <taxon>Lactobacillales</taxon>
        <taxon>Lactobacillaceae</taxon>
        <taxon>Lacticaseibacillus</taxon>
    </lineage>
</organism>
<keyword evidence="4" id="KW-1185">Reference proteome</keyword>
<dbReference type="Pfam" id="PF07075">
    <property type="entry name" value="NamZ_N"/>
    <property type="match status" value="1"/>
</dbReference>
<dbReference type="RefSeq" id="WP_125756637.1">
    <property type="nucleotide sequence ID" value="NZ_JBHTOK010000070.1"/>
</dbReference>
<dbReference type="PIRSF" id="PIRSF016719">
    <property type="entry name" value="UCP016719"/>
    <property type="match status" value="1"/>
</dbReference>